<comment type="caution">
    <text evidence="1">The sequence shown here is derived from an EMBL/GenBank/DDBJ whole genome shotgun (WGS) entry which is preliminary data.</text>
</comment>
<evidence type="ECO:0000313" key="1">
    <source>
        <dbReference type="EMBL" id="RBP52907.1"/>
    </source>
</evidence>
<dbReference type="EMBL" id="QNRT01000001">
    <property type="protein sequence ID" value="RBP52907.1"/>
    <property type="molecule type" value="Genomic_DNA"/>
</dbReference>
<keyword evidence="2" id="KW-1185">Reference proteome</keyword>
<dbReference type="AlphaFoldDB" id="A0A395JN55"/>
<organism evidence="1 2">
    <name type="scientific">Arenicella xantha</name>
    <dbReference type="NCBI Taxonomy" id="644221"/>
    <lineage>
        <taxon>Bacteria</taxon>
        <taxon>Pseudomonadati</taxon>
        <taxon>Pseudomonadota</taxon>
        <taxon>Gammaproteobacteria</taxon>
        <taxon>Arenicellales</taxon>
        <taxon>Arenicellaceae</taxon>
        <taxon>Arenicella</taxon>
    </lineage>
</organism>
<accession>A0A395JN55</accession>
<proteinExistence type="predicted"/>
<dbReference type="InterPro" id="IPR046723">
    <property type="entry name" value="DUF6615"/>
</dbReference>
<dbReference type="Pfam" id="PF20320">
    <property type="entry name" value="DUF6615"/>
    <property type="match status" value="1"/>
</dbReference>
<evidence type="ECO:0000313" key="2">
    <source>
        <dbReference type="Proteomes" id="UP000253083"/>
    </source>
</evidence>
<dbReference type="OrthoDB" id="581010at2"/>
<dbReference type="Proteomes" id="UP000253083">
    <property type="component" value="Unassembled WGS sequence"/>
</dbReference>
<gene>
    <name evidence="1" type="ORF">DFR28_101291</name>
</gene>
<sequence>MQLGENSITDFYLLNFKYWLDKHNHSIKIHHYTQYEEGSTGADWAWLFTDPSGQWFGFLIQAKVMNFKKGSFEKLYYQNHKTKQKQVDLLIQHAKNESLIPLYALYLNWENRKYDKSSSCKTFSNSITHYGASLLNPHFVKRNHALKNKPKSLAALLAQLKPLHCIFCPALMNQSGLVQSVARWAEQNLPESTRDTSTLIQDGKPPLLTYFETASEASQENDLSKNVLTDYGNVKGLTVVEQFEQ</sequence>
<dbReference type="RefSeq" id="WP_113952518.1">
    <property type="nucleotide sequence ID" value="NZ_QNRT01000001.1"/>
</dbReference>
<protein>
    <submittedName>
        <fullName evidence="1">Uncharacterized protein</fullName>
    </submittedName>
</protein>
<dbReference type="InParanoid" id="A0A395JN55"/>
<name>A0A395JN55_9GAMM</name>
<reference evidence="1 2" key="1">
    <citation type="submission" date="2018-06" db="EMBL/GenBank/DDBJ databases">
        <title>Genomic Encyclopedia of Type Strains, Phase IV (KMG-IV): sequencing the most valuable type-strain genomes for metagenomic binning, comparative biology and taxonomic classification.</title>
        <authorList>
            <person name="Goeker M."/>
        </authorList>
    </citation>
    <scope>NUCLEOTIDE SEQUENCE [LARGE SCALE GENOMIC DNA]</scope>
    <source>
        <strain evidence="1 2">DSM 24032</strain>
    </source>
</reference>